<name>A0A420FTD6_9SPHI</name>
<dbReference type="EMBL" id="MCAQ01000015">
    <property type="protein sequence ID" value="RKF36230.1"/>
    <property type="molecule type" value="Genomic_DNA"/>
</dbReference>
<dbReference type="InterPro" id="IPR011050">
    <property type="entry name" value="Pectin_lyase_fold/virulence"/>
</dbReference>
<keyword evidence="3" id="KW-1185">Reference proteome</keyword>
<protein>
    <recommendedName>
        <fullName evidence="1">Right handed beta helix domain-containing protein</fullName>
    </recommendedName>
</protein>
<accession>A0A420FTD6</accession>
<dbReference type="AlphaFoldDB" id="A0A420FTD6"/>
<dbReference type="RefSeq" id="WP_120334478.1">
    <property type="nucleotide sequence ID" value="NZ_MCAQ01000015.1"/>
</dbReference>
<dbReference type="InterPro" id="IPR006626">
    <property type="entry name" value="PbH1"/>
</dbReference>
<reference evidence="2 3" key="1">
    <citation type="submission" date="2016-07" db="EMBL/GenBank/DDBJ databases">
        <title>Genome analysis of Sphingobacterium siyangense T12B17.</title>
        <authorList>
            <person name="Xu D."/>
            <person name="Su Y."/>
            <person name="Zheng S."/>
        </authorList>
    </citation>
    <scope>NUCLEOTIDE SEQUENCE [LARGE SCALE GENOMIC DNA]</scope>
    <source>
        <strain evidence="2 3">T12B17</strain>
    </source>
</reference>
<dbReference type="Pfam" id="PF13229">
    <property type="entry name" value="Beta_helix"/>
    <property type="match status" value="1"/>
</dbReference>
<evidence type="ECO:0000313" key="3">
    <source>
        <dbReference type="Proteomes" id="UP000286402"/>
    </source>
</evidence>
<dbReference type="SMART" id="SM00710">
    <property type="entry name" value="PbH1"/>
    <property type="match status" value="12"/>
</dbReference>
<proteinExistence type="predicted"/>
<evidence type="ECO:0000313" key="2">
    <source>
        <dbReference type="EMBL" id="RKF36230.1"/>
    </source>
</evidence>
<feature type="domain" description="Right handed beta helix" evidence="1">
    <location>
        <begin position="188"/>
        <end position="347"/>
    </location>
</feature>
<dbReference type="Proteomes" id="UP000286402">
    <property type="component" value="Unassembled WGS sequence"/>
</dbReference>
<dbReference type="InterPro" id="IPR012334">
    <property type="entry name" value="Pectin_lyas_fold"/>
</dbReference>
<organism evidence="2 3">
    <name type="scientific">Sphingobacterium siyangense</name>
    <dbReference type="NCBI Taxonomy" id="459529"/>
    <lineage>
        <taxon>Bacteria</taxon>
        <taxon>Pseudomonadati</taxon>
        <taxon>Bacteroidota</taxon>
        <taxon>Sphingobacteriia</taxon>
        <taxon>Sphingobacteriales</taxon>
        <taxon>Sphingobacteriaceae</taxon>
        <taxon>Sphingobacterium</taxon>
    </lineage>
</organism>
<sequence>MANQFLIKNSMADMRALSASEITALQNGTYDGVELLGYYEKGDTAVPIIYYLAPVSPDPGADDGGRVIAVQGNKLIHEFVDQIDVRYFGVSTTITDNTVQLQKLVNIAIIKGLNVYFDGFYAIKNIQIDQANNIKFYSNNGGLYQYVAGRNFINLTNSSKVTFEGLRLKGFGQFEIPQGESGTYYHNVYISDCSEISFDRCEIFNAIRGGILSIRTNYLSVDNCRFYQNRGMFDLSFGYSITTTARSTGFTCTNSSFIGSNSYGIHCMGGGSNYIITGNRISDKSEYGIVFYHLGTDLDPLQVIDDIVISNNIVENISDGTGTDAKGMGIYLQTVEKAVVSDNIVRNTLIGRNKCTVNRQLSPAAISINGSREVTCTGNLVEKSTIDGIGVTNSVIGSRGTIIANNVVLGVEKTGISLYTVNNCSVQGNIIEGNDSNEAGIDIQSSSVRRSSDINVSENQIKSGFKNGINTFKSTGTGFDRIAITDNRINNCQLYYIYLSAINVLKCTGNTISNDTVTMVAGGSGIRVDANENLLVSDNVLIGSPTVKLKRGLQSSNNIFGKITDNIIRNIEDPTYRLYTTGESLDITNNLVE</sequence>
<comment type="caution">
    <text evidence="2">The sequence shown here is derived from an EMBL/GenBank/DDBJ whole genome shotgun (WGS) entry which is preliminary data.</text>
</comment>
<dbReference type="InterPro" id="IPR039448">
    <property type="entry name" value="Beta_helix"/>
</dbReference>
<gene>
    <name evidence="2" type="ORF">BCY89_27895</name>
</gene>
<dbReference type="Gene3D" id="2.160.20.10">
    <property type="entry name" value="Single-stranded right-handed beta-helix, Pectin lyase-like"/>
    <property type="match status" value="1"/>
</dbReference>
<dbReference type="SUPFAM" id="SSF51126">
    <property type="entry name" value="Pectin lyase-like"/>
    <property type="match status" value="2"/>
</dbReference>
<evidence type="ECO:0000259" key="1">
    <source>
        <dbReference type="Pfam" id="PF13229"/>
    </source>
</evidence>